<proteinExistence type="predicted"/>
<feature type="compositionally biased region" description="Polar residues" evidence="1">
    <location>
        <begin position="223"/>
        <end position="238"/>
    </location>
</feature>
<organism evidence="2 3">
    <name type="scientific">Romanomermis culicivorax</name>
    <name type="common">Nematode worm</name>
    <dbReference type="NCBI Taxonomy" id="13658"/>
    <lineage>
        <taxon>Eukaryota</taxon>
        <taxon>Metazoa</taxon>
        <taxon>Ecdysozoa</taxon>
        <taxon>Nematoda</taxon>
        <taxon>Enoplea</taxon>
        <taxon>Dorylaimia</taxon>
        <taxon>Mermithida</taxon>
        <taxon>Mermithoidea</taxon>
        <taxon>Mermithidae</taxon>
        <taxon>Romanomermis</taxon>
    </lineage>
</organism>
<dbReference type="AlphaFoldDB" id="A0A915KE09"/>
<accession>A0A915KE09</accession>
<keyword evidence="2" id="KW-1185">Reference proteome</keyword>
<protein>
    <submittedName>
        <fullName evidence="3">Chondroitin proteoglycan 4 domain-containing protein</fullName>
    </submittedName>
</protein>
<feature type="region of interest" description="Disordered" evidence="1">
    <location>
        <begin position="200"/>
        <end position="252"/>
    </location>
</feature>
<evidence type="ECO:0000313" key="3">
    <source>
        <dbReference type="WBParaSite" id="nRc.2.0.1.t36942-RA"/>
    </source>
</evidence>
<name>A0A915KE09_ROMCU</name>
<reference evidence="3" key="1">
    <citation type="submission" date="2022-11" db="UniProtKB">
        <authorList>
            <consortium name="WormBaseParasite"/>
        </authorList>
    </citation>
    <scope>IDENTIFICATION</scope>
</reference>
<evidence type="ECO:0000313" key="2">
    <source>
        <dbReference type="Proteomes" id="UP000887565"/>
    </source>
</evidence>
<dbReference type="Proteomes" id="UP000887565">
    <property type="component" value="Unplaced"/>
</dbReference>
<dbReference type="WBParaSite" id="nRc.2.0.1.t36942-RA">
    <property type="protein sequence ID" value="nRc.2.0.1.t36942-RA"/>
    <property type="gene ID" value="nRc.2.0.1.g36942"/>
</dbReference>
<evidence type="ECO:0000256" key="1">
    <source>
        <dbReference type="SAM" id="MobiDB-lite"/>
    </source>
</evidence>
<sequence>MFGNLQELSARLCENSNMVAFRKCFTGISYNETKNSLKTCLQRNNCTEFMGIQLGAKSALENFIDQTMQCSKKGIAKFVDYLNICDQNSGLDLNVTSMDVFNYMKHEAIVSSGNNAVWGSTSDTCQQSAQKCLKFTETGANEKFESCGKTVEISQVRTKEILDDFELCMASTGKQSLITKVRQKYETSIQKNSISFCKKDTTGGDWSKSNRWSAGNEHGSDARLSNGSSGIKNTNTLPSMMRKVGKKFNDST</sequence>